<dbReference type="AlphaFoldDB" id="A0ABD1W436"/>
<reference evidence="2" key="1">
    <citation type="submission" date="2024-07" db="EMBL/GenBank/DDBJ databases">
        <title>Two chromosome-level genome assemblies of Korean endemic species Abeliophyllum distichum and Forsythia ovata (Oleaceae).</title>
        <authorList>
            <person name="Jang H."/>
        </authorList>
    </citation>
    <scope>NUCLEOTIDE SEQUENCE [LARGE SCALE GENOMIC DNA]</scope>
</reference>
<keyword evidence="2" id="KW-1185">Reference proteome</keyword>
<accession>A0ABD1W436</accession>
<name>A0ABD1W436_9LAMI</name>
<comment type="caution">
    <text evidence="1">The sequence shown here is derived from an EMBL/GenBank/DDBJ whole genome shotgun (WGS) entry which is preliminary data.</text>
</comment>
<organism evidence="1 2">
    <name type="scientific">Forsythia ovata</name>
    <dbReference type="NCBI Taxonomy" id="205694"/>
    <lineage>
        <taxon>Eukaryota</taxon>
        <taxon>Viridiplantae</taxon>
        <taxon>Streptophyta</taxon>
        <taxon>Embryophyta</taxon>
        <taxon>Tracheophyta</taxon>
        <taxon>Spermatophyta</taxon>
        <taxon>Magnoliopsida</taxon>
        <taxon>eudicotyledons</taxon>
        <taxon>Gunneridae</taxon>
        <taxon>Pentapetalae</taxon>
        <taxon>asterids</taxon>
        <taxon>lamiids</taxon>
        <taxon>Lamiales</taxon>
        <taxon>Oleaceae</taxon>
        <taxon>Forsythieae</taxon>
        <taxon>Forsythia</taxon>
    </lineage>
</organism>
<proteinExistence type="predicted"/>
<gene>
    <name evidence="1" type="ORF">Fot_13655</name>
</gene>
<sequence>MNSGWRRLNSDCAKTQTIEADFFARQMTMWKKHLLQKRTPEIYQWSLDLREDNGIAAAAIQRKDLEKLMQILNILTGMLIDQRSRRQQGSLNYLTLQQNWI</sequence>
<dbReference type="Proteomes" id="UP001604277">
    <property type="component" value="Unassembled WGS sequence"/>
</dbReference>
<evidence type="ECO:0000313" key="2">
    <source>
        <dbReference type="Proteomes" id="UP001604277"/>
    </source>
</evidence>
<evidence type="ECO:0000313" key="1">
    <source>
        <dbReference type="EMBL" id="KAL2544422.1"/>
    </source>
</evidence>
<protein>
    <submittedName>
        <fullName evidence="1">Uncharacterized protein</fullName>
    </submittedName>
</protein>
<dbReference type="EMBL" id="JBFOLJ010000004">
    <property type="protein sequence ID" value="KAL2544422.1"/>
    <property type="molecule type" value="Genomic_DNA"/>
</dbReference>